<name>A0ABN6VHA3_9HYPH</name>
<keyword evidence="3" id="KW-1185">Reference proteome</keyword>
<sequence length="92" mass="9874">MSRSLGGKFLAGEQKARFGVLQAGRDAVDWRFGVKWQPCGASLRDGELRDEGIDPARHPKTHDAARTDAKGEQPSAEGVRSGVKLPIADGMT</sequence>
<organism evidence="2 3">
    <name type="scientific">Methylocystis iwaonis</name>
    <dbReference type="NCBI Taxonomy" id="2885079"/>
    <lineage>
        <taxon>Bacteria</taxon>
        <taxon>Pseudomonadati</taxon>
        <taxon>Pseudomonadota</taxon>
        <taxon>Alphaproteobacteria</taxon>
        <taxon>Hyphomicrobiales</taxon>
        <taxon>Methylocystaceae</taxon>
        <taxon>Methylocystis</taxon>
    </lineage>
</organism>
<protein>
    <submittedName>
        <fullName evidence="2">Uncharacterized protein</fullName>
    </submittedName>
</protein>
<evidence type="ECO:0000256" key="1">
    <source>
        <dbReference type="SAM" id="MobiDB-lite"/>
    </source>
</evidence>
<accession>A0ABN6VHA3</accession>
<feature type="compositionally biased region" description="Basic and acidic residues" evidence="1">
    <location>
        <begin position="44"/>
        <end position="71"/>
    </location>
</feature>
<dbReference type="EMBL" id="AP027142">
    <property type="protein sequence ID" value="BDV35083.1"/>
    <property type="molecule type" value="Genomic_DNA"/>
</dbReference>
<feature type="region of interest" description="Disordered" evidence="1">
    <location>
        <begin position="44"/>
        <end position="92"/>
    </location>
</feature>
<evidence type="ECO:0000313" key="3">
    <source>
        <dbReference type="Proteomes" id="UP001317629"/>
    </source>
</evidence>
<proteinExistence type="predicted"/>
<dbReference type="Proteomes" id="UP001317629">
    <property type="component" value="Chromosome"/>
</dbReference>
<reference evidence="2 3" key="1">
    <citation type="journal article" date="2023" name="Int. J. Syst. Evol. Microbiol.">
        <title>Methylocystis iwaonis sp. nov., a type II methane-oxidizing bacterium from surface soil of a rice paddy field in Japan, and emended description of the genus Methylocystis (ex Whittenbury et al. 1970) Bowman et al. 1993.</title>
        <authorList>
            <person name="Kaise H."/>
            <person name="Sawadogo J.B."/>
            <person name="Alam M.S."/>
            <person name="Ueno C."/>
            <person name="Dianou D."/>
            <person name="Shinjo R."/>
            <person name="Asakawa S."/>
        </authorList>
    </citation>
    <scope>NUCLEOTIDE SEQUENCE [LARGE SCALE GENOMIC DNA]</scope>
    <source>
        <strain evidence="2 3">SS37A-Re</strain>
    </source>
</reference>
<evidence type="ECO:0000313" key="2">
    <source>
        <dbReference type="EMBL" id="BDV35083.1"/>
    </source>
</evidence>
<gene>
    <name evidence="2" type="ORF">SS37A_26120</name>
</gene>